<dbReference type="STRING" id="155515.JP36_09005"/>
<reference evidence="1 2" key="1">
    <citation type="submission" date="2014-08" db="EMBL/GenBank/DDBJ databases">
        <title>Chaperone-usher fimbriae in a diverse selection of Gallibacterium genomes.</title>
        <authorList>
            <person name="Kudirkiene E."/>
            <person name="Bager R.J."/>
            <person name="Johnson T.J."/>
            <person name="Bojesen A.M."/>
        </authorList>
    </citation>
    <scope>NUCLEOTIDE SEQUENCE [LARGE SCALE GENOMIC DNA]</scope>
    <source>
        <strain evidence="1 2">CCM5974</strain>
    </source>
</reference>
<dbReference type="AlphaFoldDB" id="A0A0A2Y0N5"/>
<gene>
    <name evidence="1" type="ORF">JP36_09005</name>
</gene>
<sequence length="131" mass="15019">MSAENNRKIENLIRYGVIAEVDCAARRARVQSGEILTDWLPWSSVNNCTEQKIDNLTLFLNARQNDVEIVQKALKPICLPLNDRQLAYLLKGNLLVLNHKQSVRFINNKVEIIQNQEPVPFMGDAGEWFVQ</sequence>
<dbReference type="InterPro" id="IPR037026">
    <property type="entry name" value="Vgr_OB-fold_dom_sf"/>
</dbReference>
<organism evidence="1 2">
    <name type="scientific">Gallibacterium genomosp. 1</name>
    <dbReference type="NCBI Taxonomy" id="155515"/>
    <lineage>
        <taxon>Bacteria</taxon>
        <taxon>Pseudomonadati</taxon>
        <taxon>Pseudomonadota</taxon>
        <taxon>Gammaproteobacteria</taxon>
        <taxon>Pasteurellales</taxon>
        <taxon>Pasteurellaceae</taxon>
        <taxon>Gallibacterium</taxon>
    </lineage>
</organism>
<proteinExistence type="predicted"/>
<evidence type="ECO:0000313" key="1">
    <source>
        <dbReference type="EMBL" id="KGQ36687.1"/>
    </source>
</evidence>
<name>A0A0A2Y0N5_9PAST</name>
<dbReference type="eggNOG" id="COG4540">
    <property type="taxonomic scope" value="Bacteria"/>
</dbReference>
<dbReference type="Gene3D" id="2.40.50.230">
    <property type="entry name" value="Gp5 N-terminal domain"/>
    <property type="match status" value="1"/>
</dbReference>
<dbReference type="Proteomes" id="UP000030539">
    <property type="component" value="Unassembled WGS sequence"/>
</dbReference>
<evidence type="ECO:0000313" key="2">
    <source>
        <dbReference type="Proteomes" id="UP000030539"/>
    </source>
</evidence>
<protein>
    <submittedName>
        <fullName evidence="1">Uncharacterized protein</fullName>
    </submittedName>
</protein>
<comment type="caution">
    <text evidence="1">The sequence shown here is derived from an EMBL/GenBank/DDBJ whole genome shotgun (WGS) entry which is preliminary data.</text>
</comment>
<accession>A0A0A2Y0N5</accession>
<dbReference type="EMBL" id="JPXX01000024">
    <property type="protein sequence ID" value="KGQ36687.1"/>
    <property type="molecule type" value="Genomic_DNA"/>
</dbReference>